<dbReference type="InterPro" id="IPR036097">
    <property type="entry name" value="HisK_dim/P_sf"/>
</dbReference>
<feature type="modified residue" description="4-aspartylphosphate" evidence="5">
    <location>
        <position position="677"/>
    </location>
</feature>
<dbReference type="STRING" id="989403.SAMN05421798_102327"/>
<evidence type="ECO:0000256" key="2">
    <source>
        <dbReference type="ARBA" id="ARBA00012438"/>
    </source>
</evidence>
<keyword evidence="3 5" id="KW-0597">Phosphoprotein</keyword>
<keyword evidence="7" id="KW-0812">Transmembrane</keyword>
<name>A0A165Z3X3_9HYPH</name>
<dbReference type="Gene3D" id="3.30.565.10">
    <property type="entry name" value="Histidine kinase-like ATPase, C-terminal domain"/>
    <property type="match status" value="1"/>
</dbReference>
<dbReference type="InterPro" id="IPR003594">
    <property type="entry name" value="HATPase_dom"/>
</dbReference>
<dbReference type="SUPFAM" id="SSF55785">
    <property type="entry name" value="PYP-like sensor domain (PAS domain)"/>
    <property type="match status" value="1"/>
</dbReference>
<keyword evidence="12" id="KW-1185">Reference proteome</keyword>
<dbReference type="Gene3D" id="3.30.450.20">
    <property type="entry name" value="PAS domain"/>
    <property type="match status" value="1"/>
</dbReference>
<dbReference type="InterPro" id="IPR001789">
    <property type="entry name" value="Sig_transdc_resp-reg_receiver"/>
</dbReference>
<evidence type="ECO:0000256" key="5">
    <source>
        <dbReference type="PROSITE-ProRule" id="PRU00169"/>
    </source>
</evidence>
<feature type="domain" description="PAC" evidence="10">
    <location>
        <begin position="185"/>
        <end position="236"/>
    </location>
</feature>
<dbReference type="FunFam" id="3.30.565.10:FF:000010">
    <property type="entry name" value="Sensor histidine kinase RcsC"/>
    <property type="match status" value="1"/>
</dbReference>
<dbReference type="InterPro" id="IPR004358">
    <property type="entry name" value="Sig_transdc_His_kin-like_C"/>
</dbReference>
<dbReference type="RefSeq" id="WP_208979332.1">
    <property type="nucleotide sequence ID" value="NZ_FOFM01000002.1"/>
</dbReference>
<feature type="domain" description="Response regulatory" evidence="9">
    <location>
        <begin position="628"/>
        <end position="746"/>
    </location>
</feature>
<dbReference type="AlphaFoldDB" id="A0A165Z3X3"/>
<dbReference type="Pfam" id="PF02518">
    <property type="entry name" value="HATPase_c"/>
    <property type="match status" value="1"/>
</dbReference>
<gene>
    <name evidence="11" type="primary">barA</name>
    <name evidence="11" type="ORF">PsAD2_01766</name>
</gene>
<evidence type="ECO:0000259" key="9">
    <source>
        <dbReference type="PROSITE" id="PS50110"/>
    </source>
</evidence>
<dbReference type="PROSITE" id="PS50110">
    <property type="entry name" value="RESPONSE_REGULATORY"/>
    <property type="match status" value="1"/>
</dbReference>
<evidence type="ECO:0000256" key="1">
    <source>
        <dbReference type="ARBA" id="ARBA00000085"/>
    </source>
</evidence>
<keyword evidence="11" id="KW-0808">Transferase</keyword>
<dbReference type="PANTHER" id="PTHR45339:SF1">
    <property type="entry name" value="HYBRID SIGNAL TRANSDUCTION HISTIDINE KINASE J"/>
    <property type="match status" value="1"/>
</dbReference>
<dbReference type="InterPro" id="IPR036890">
    <property type="entry name" value="HATPase_C_sf"/>
</dbReference>
<dbReference type="InterPro" id="IPR005467">
    <property type="entry name" value="His_kinase_dom"/>
</dbReference>
<comment type="caution">
    <text evidence="11">The sequence shown here is derived from an EMBL/GenBank/DDBJ whole genome shotgun (WGS) entry which is preliminary data.</text>
</comment>
<evidence type="ECO:0000259" key="10">
    <source>
        <dbReference type="PROSITE" id="PS50113"/>
    </source>
</evidence>
<dbReference type="CDD" id="cd17546">
    <property type="entry name" value="REC_hyHK_CKI1_RcsC-like"/>
    <property type="match status" value="1"/>
</dbReference>
<dbReference type="SUPFAM" id="SSF52172">
    <property type="entry name" value="CheY-like"/>
    <property type="match status" value="1"/>
</dbReference>
<evidence type="ECO:0000256" key="7">
    <source>
        <dbReference type="SAM" id="Phobius"/>
    </source>
</evidence>
<dbReference type="PROSITE" id="PS50113">
    <property type="entry name" value="PAC"/>
    <property type="match status" value="1"/>
</dbReference>
<proteinExistence type="predicted"/>
<dbReference type="GO" id="GO:0000155">
    <property type="term" value="F:phosphorelay sensor kinase activity"/>
    <property type="evidence" value="ECO:0007669"/>
    <property type="project" value="InterPro"/>
</dbReference>
<dbReference type="EC" id="2.7.13.3" evidence="2"/>
<protein>
    <recommendedName>
        <fullName evidence="2">histidine kinase</fullName>
        <ecNumber evidence="2">2.7.13.3</ecNumber>
    </recommendedName>
</protein>
<dbReference type="Pfam" id="PF00512">
    <property type="entry name" value="HisKA"/>
    <property type="match status" value="1"/>
</dbReference>
<dbReference type="Gene3D" id="1.10.287.130">
    <property type="match status" value="1"/>
</dbReference>
<dbReference type="InterPro" id="IPR000700">
    <property type="entry name" value="PAS-assoc_C"/>
</dbReference>
<evidence type="ECO:0000259" key="8">
    <source>
        <dbReference type="PROSITE" id="PS50109"/>
    </source>
</evidence>
<feature type="transmembrane region" description="Helical" evidence="7">
    <location>
        <begin position="35"/>
        <end position="54"/>
    </location>
</feature>
<dbReference type="CDD" id="cd16922">
    <property type="entry name" value="HATPase_EvgS-ArcB-TorS-like"/>
    <property type="match status" value="1"/>
</dbReference>
<dbReference type="Gene3D" id="3.40.50.2300">
    <property type="match status" value="1"/>
</dbReference>
<dbReference type="SUPFAM" id="SSF55874">
    <property type="entry name" value="ATPase domain of HSP90 chaperone/DNA topoisomerase II/histidine kinase"/>
    <property type="match status" value="1"/>
</dbReference>
<dbReference type="Proteomes" id="UP000076577">
    <property type="component" value="Unassembled WGS sequence"/>
</dbReference>
<dbReference type="PRINTS" id="PR00344">
    <property type="entry name" value="BCTRLSENSOR"/>
</dbReference>
<evidence type="ECO:0000256" key="3">
    <source>
        <dbReference type="ARBA" id="ARBA00022553"/>
    </source>
</evidence>
<evidence type="ECO:0000256" key="4">
    <source>
        <dbReference type="ARBA" id="ARBA00023012"/>
    </source>
</evidence>
<dbReference type="SMART" id="SM00448">
    <property type="entry name" value="REC"/>
    <property type="match status" value="1"/>
</dbReference>
<keyword evidence="7" id="KW-1133">Transmembrane helix</keyword>
<evidence type="ECO:0000313" key="12">
    <source>
        <dbReference type="Proteomes" id="UP000076577"/>
    </source>
</evidence>
<evidence type="ECO:0000313" key="11">
    <source>
        <dbReference type="EMBL" id="KZL19488.1"/>
    </source>
</evidence>
<dbReference type="Pfam" id="PF00072">
    <property type="entry name" value="Response_reg"/>
    <property type="match status" value="1"/>
</dbReference>
<feature type="region of interest" description="Disordered" evidence="6">
    <location>
        <begin position="595"/>
        <end position="625"/>
    </location>
</feature>
<reference evidence="11 12" key="1">
    <citation type="journal article" date="2016" name="Front. Microbiol.">
        <title>Comparative Genomic Analysis Reveals a Diverse Repertoire of Genes Involved in Prokaryote-Eukaryote Interactions within the Pseudovibrio Genus.</title>
        <authorList>
            <person name="Romano S."/>
            <person name="Fernandez-Guerra A."/>
            <person name="Reen F.J."/>
            <person name="Glockner F.O."/>
            <person name="Crowley S.P."/>
            <person name="O'Sullivan O."/>
            <person name="Cotter P.D."/>
            <person name="Adams C."/>
            <person name="Dobson A.D."/>
            <person name="O'Gara F."/>
        </authorList>
    </citation>
    <scope>NUCLEOTIDE SEQUENCE [LARGE SCALE GENOMIC DNA]</scope>
    <source>
        <strain evidence="11 12">Ad2</strain>
    </source>
</reference>
<evidence type="ECO:0000256" key="6">
    <source>
        <dbReference type="SAM" id="MobiDB-lite"/>
    </source>
</evidence>
<dbReference type="PROSITE" id="PS50109">
    <property type="entry name" value="HIS_KIN"/>
    <property type="match status" value="1"/>
</dbReference>
<dbReference type="InterPro" id="IPR003661">
    <property type="entry name" value="HisK_dim/P_dom"/>
</dbReference>
<accession>A0A165Z3X3</accession>
<keyword evidence="11" id="KW-0418">Kinase</keyword>
<dbReference type="SMART" id="SM00387">
    <property type="entry name" value="HATPase_c"/>
    <property type="match status" value="1"/>
</dbReference>
<dbReference type="PANTHER" id="PTHR45339">
    <property type="entry name" value="HYBRID SIGNAL TRANSDUCTION HISTIDINE KINASE J"/>
    <property type="match status" value="1"/>
</dbReference>
<feature type="domain" description="Histidine kinase" evidence="8">
    <location>
        <begin position="254"/>
        <end position="475"/>
    </location>
</feature>
<dbReference type="InterPro" id="IPR011006">
    <property type="entry name" value="CheY-like_superfamily"/>
</dbReference>
<keyword evidence="7" id="KW-0472">Membrane</keyword>
<sequence length="748" mass="81850">MLKQRLKPSGSAHVVSNARASLIEQTQTNETSSSILKILSILVGGICLFFALALTELQSAQGIYGVLLAFGAGAILFRRFPASDILAQSWNTAQIQSEVEQLEDPSGLLSDADWQLREADVRHRSILDALGAIVIRCDTSGLVLSVNDAGRQSFPSGFGIEVGTGIRLPYAENFTPQLEEPNSGTTEDVALRTNHGTRWYSLLRLSVRDGSGGAPIIQWILTDMTDRRHAEQKLREDRDLAAHASEAKSRFLAMVSHEIRTPLNGVLGMADLLDDTSTTAEQENYINAIKASGSSLLMLIDEVLDYSKIEAGKLELEPGQVDLVPMVERVVELLSPKAHAKGLQICSFIHPSVPDMIQSDPARLQQILYNLVGNAIKFTEQGGVSLTLQVSRNAIGKHLLEFAVKDTGPGMDGATAARIFREFEQGEYGRDRKLDGAGLGLAISKRLAELMESKLVVHTEPGAGSTFLLEMPIDQVCEYVAEPKTDRIAILTDNHIEAKLVQKTLQSSGYLHAEILRLDGLKEHFQTARFGRLLVGEECVEHMRSFLGQATGDTPEVFVFIKPQERARIADIKTGEFSGYLTRPVRRASLLRLLSPSTPASHPKNPRECSPLDDPTEQTSSSEKTSLNVLVAEDNPINWMLIKALLHKLGHEAELAENGHKAVSMCANGSFDIVLMDLHMPGLDGLEAISQIRDGKHKTAEQIPIYVVSADVMSEAKEKAIRVGADGFLGKPLKQQELEAVLKLYAKR</sequence>
<comment type="catalytic activity">
    <reaction evidence="1">
        <text>ATP + protein L-histidine = ADP + protein N-phospho-L-histidine.</text>
        <dbReference type="EC" id="2.7.13.3"/>
    </reaction>
</comment>
<organism evidence="11 12">
    <name type="scientific">Pseudovibrio axinellae</name>
    <dbReference type="NCBI Taxonomy" id="989403"/>
    <lineage>
        <taxon>Bacteria</taxon>
        <taxon>Pseudomonadati</taxon>
        <taxon>Pseudomonadota</taxon>
        <taxon>Alphaproteobacteria</taxon>
        <taxon>Hyphomicrobiales</taxon>
        <taxon>Stappiaceae</taxon>
        <taxon>Pseudovibrio</taxon>
    </lineage>
</organism>
<keyword evidence="4" id="KW-0902">Two-component regulatory system</keyword>
<dbReference type="PATRIC" id="fig|989403.3.peg.1889"/>
<dbReference type="InterPro" id="IPR035965">
    <property type="entry name" value="PAS-like_dom_sf"/>
</dbReference>
<dbReference type="SUPFAM" id="SSF47384">
    <property type="entry name" value="Homodimeric domain of signal transducing histidine kinase"/>
    <property type="match status" value="1"/>
</dbReference>
<dbReference type="EMBL" id="LMCB01000013">
    <property type="protein sequence ID" value="KZL19488.1"/>
    <property type="molecule type" value="Genomic_DNA"/>
</dbReference>
<dbReference type="CDD" id="cd00082">
    <property type="entry name" value="HisKA"/>
    <property type="match status" value="1"/>
</dbReference>
<dbReference type="SMART" id="SM00388">
    <property type="entry name" value="HisKA"/>
    <property type="match status" value="1"/>
</dbReference>